<dbReference type="PANTHER" id="PTHR43811:SF19">
    <property type="entry name" value="39 KDA FK506-BINDING NUCLEAR PROTEIN"/>
    <property type="match status" value="1"/>
</dbReference>
<keyword evidence="3 5" id="KW-0697">Rotamase</keyword>
<dbReference type="Gene3D" id="2.60.120.340">
    <property type="entry name" value="Nucleoplasmin core domain"/>
    <property type="match status" value="1"/>
</dbReference>
<proteinExistence type="predicted"/>
<dbReference type="PANTHER" id="PTHR43811">
    <property type="entry name" value="FKBP-TYPE PEPTIDYL-PROLYL CIS-TRANS ISOMERASE FKPA"/>
    <property type="match status" value="1"/>
</dbReference>
<dbReference type="EMBL" id="KE504157">
    <property type="protein sequence ID" value="EPS99369.1"/>
    <property type="molecule type" value="Genomic_DNA"/>
</dbReference>
<evidence type="ECO:0000256" key="4">
    <source>
        <dbReference type="ARBA" id="ARBA00023235"/>
    </source>
</evidence>
<evidence type="ECO:0000256" key="3">
    <source>
        <dbReference type="ARBA" id="ARBA00023110"/>
    </source>
</evidence>
<dbReference type="EC" id="5.2.1.8" evidence="2 5"/>
<dbReference type="PROSITE" id="PS50059">
    <property type="entry name" value="FKBP_PPIASE"/>
    <property type="match status" value="1"/>
</dbReference>
<name>S8FM40_FOMSC</name>
<dbReference type="STRING" id="743788.S8FM40"/>
<reference evidence="8 9" key="1">
    <citation type="journal article" date="2012" name="Science">
        <title>The Paleozoic origin of enzymatic lignin decomposition reconstructed from 31 fungal genomes.</title>
        <authorList>
            <person name="Floudas D."/>
            <person name="Binder M."/>
            <person name="Riley R."/>
            <person name="Barry K."/>
            <person name="Blanchette R.A."/>
            <person name="Henrissat B."/>
            <person name="Martinez A.T."/>
            <person name="Otillar R."/>
            <person name="Spatafora J.W."/>
            <person name="Yadav J.S."/>
            <person name="Aerts A."/>
            <person name="Benoit I."/>
            <person name="Boyd A."/>
            <person name="Carlson A."/>
            <person name="Copeland A."/>
            <person name="Coutinho P.M."/>
            <person name="de Vries R.P."/>
            <person name="Ferreira P."/>
            <person name="Findley K."/>
            <person name="Foster B."/>
            <person name="Gaskell J."/>
            <person name="Glotzer D."/>
            <person name="Gorecki P."/>
            <person name="Heitman J."/>
            <person name="Hesse C."/>
            <person name="Hori C."/>
            <person name="Igarashi K."/>
            <person name="Jurgens J.A."/>
            <person name="Kallen N."/>
            <person name="Kersten P."/>
            <person name="Kohler A."/>
            <person name="Kuees U."/>
            <person name="Kumar T.K.A."/>
            <person name="Kuo A."/>
            <person name="LaButti K."/>
            <person name="Larrondo L.F."/>
            <person name="Lindquist E."/>
            <person name="Ling A."/>
            <person name="Lombard V."/>
            <person name="Lucas S."/>
            <person name="Lundell T."/>
            <person name="Martin R."/>
            <person name="McLaughlin D.J."/>
            <person name="Morgenstern I."/>
            <person name="Morin E."/>
            <person name="Murat C."/>
            <person name="Nagy L.G."/>
            <person name="Nolan M."/>
            <person name="Ohm R.A."/>
            <person name="Patyshakuliyeva A."/>
            <person name="Rokas A."/>
            <person name="Ruiz-Duenas F.J."/>
            <person name="Sabat G."/>
            <person name="Salamov A."/>
            <person name="Samejima M."/>
            <person name="Schmutz J."/>
            <person name="Slot J.C."/>
            <person name="St John F."/>
            <person name="Stenlid J."/>
            <person name="Sun H."/>
            <person name="Sun S."/>
            <person name="Syed K."/>
            <person name="Tsang A."/>
            <person name="Wiebenga A."/>
            <person name="Young D."/>
            <person name="Pisabarro A."/>
            <person name="Eastwood D.C."/>
            <person name="Martin F."/>
            <person name="Cullen D."/>
            <person name="Grigoriev I.V."/>
            <person name="Hibbett D.S."/>
        </authorList>
    </citation>
    <scope>NUCLEOTIDE SEQUENCE</scope>
    <source>
        <strain evidence="9">FP-58527</strain>
    </source>
</reference>
<dbReference type="Pfam" id="PF17800">
    <property type="entry name" value="NPL"/>
    <property type="match status" value="1"/>
</dbReference>
<evidence type="ECO:0000256" key="6">
    <source>
        <dbReference type="SAM" id="MobiDB-lite"/>
    </source>
</evidence>
<evidence type="ECO:0000259" key="7">
    <source>
        <dbReference type="PROSITE" id="PS50059"/>
    </source>
</evidence>
<dbReference type="HOGENOM" id="CLU_047026_1_0_1"/>
<dbReference type="SUPFAM" id="SSF54534">
    <property type="entry name" value="FKBP-like"/>
    <property type="match status" value="1"/>
</dbReference>
<gene>
    <name evidence="8" type="ORF">FOMPIDRAFT_1050653</name>
</gene>
<dbReference type="Proteomes" id="UP000015241">
    <property type="component" value="Unassembled WGS sequence"/>
</dbReference>
<dbReference type="InterPro" id="IPR041232">
    <property type="entry name" value="NPL"/>
</dbReference>
<feature type="region of interest" description="Disordered" evidence="6">
    <location>
        <begin position="158"/>
        <end position="199"/>
    </location>
</feature>
<evidence type="ECO:0000256" key="2">
    <source>
        <dbReference type="ARBA" id="ARBA00013194"/>
    </source>
</evidence>
<keyword evidence="9" id="KW-1185">Reference proteome</keyword>
<dbReference type="GO" id="GO:0003755">
    <property type="term" value="F:peptidyl-prolyl cis-trans isomerase activity"/>
    <property type="evidence" value="ECO:0007669"/>
    <property type="project" value="UniProtKB-KW"/>
</dbReference>
<sequence length="365" mass="39147">MSRRHFWALNVIPGAPALIPSSRRDLHISTASLKLEEVMNYRSTAINLLPTSQASNYHALSAQEGYAFCILTPGRAEHTSLDLWLTAGQSYIVECIGPNPVSLLGYHVDTIDEQVSGDRKAVEVLANSVTPQIASHTIDKGVSRDRKAVEVPDNSVAPHVTSRKRARPQSSASDIIGSGETPERIARSPSSQIFKKAKVDDSHSATSLARGVKPVKMEAARGQGDVSMVPASDIAPNAPVLKQLPLNPDVITKVMSRGEGELSIQLKDKVTLVLEGRLSPNGHQFLANRNNIPTLVHIGYSSIFEDLQAALIGAKAGCRMSVILPPHRAYGPHGHEGFGVPPNAQVLFDVTIVSIQKAVPPGTTT</sequence>
<dbReference type="AlphaFoldDB" id="S8FM40"/>
<feature type="domain" description="PPIase FKBP-type" evidence="7">
    <location>
        <begin position="267"/>
        <end position="356"/>
    </location>
</feature>
<dbReference type="OrthoDB" id="1902587at2759"/>
<dbReference type="InParanoid" id="S8FM40"/>
<dbReference type="InterPro" id="IPR046357">
    <property type="entry name" value="PPIase_dom_sf"/>
</dbReference>
<dbReference type="Gene3D" id="3.10.50.40">
    <property type="match status" value="1"/>
</dbReference>
<accession>S8FM40</accession>
<evidence type="ECO:0000256" key="5">
    <source>
        <dbReference type="PROSITE-ProRule" id="PRU00277"/>
    </source>
</evidence>
<dbReference type="InterPro" id="IPR001179">
    <property type="entry name" value="PPIase_FKBP_dom"/>
</dbReference>
<evidence type="ECO:0000256" key="1">
    <source>
        <dbReference type="ARBA" id="ARBA00000971"/>
    </source>
</evidence>
<protein>
    <recommendedName>
        <fullName evidence="2 5">peptidylprolyl isomerase</fullName>
        <ecNumber evidence="2 5">5.2.1.8</ecNumber>
    </recommendedName>
</protein>
<dbReference type="Pfam" id="PF00254">
    <property type="entry name" value="FKBP_C"/>
    <property type="match status" value="1"/>
</dbReference>
<comment type="catalytic activity">
    <reaction evidence="1 5">
        <text>[protein]-peptidylproline (omega=180) = [protein]-peptidylproline (omega=0)</text>
        <dbReference type="Rhea" id="RHEA:16237"/>
        <dbReference type="Rhea" id="RHEA-COMP:10747"/>
        <dbReference type="Rhea" id="RHEA-COMP:10748"/>
        <dbReference type="ChEBI" id="CHEBI:83833"/>
        <dbReference type="ChEBI" id="CHEBI:83834"/>
        <dbReference type="EC" id="5.2.1.8"/>
    </reaction>
</comment>
<organism evidence="8 9">
    <name type="scientific">Fomitopsis schrenkii</name>
    <name type="common">Brown rot fungus</name>
    <dbReference type="NCBI Taxonomy" id="2126942"/>
    <lineage>
        <taxon>Eukaryota</taxon>
        <taxon>Fungi</taxon>
        <taxon>Dikarya</taxon>
        <taxon>Basidiomycota</taxon>
        <taxon>Agaricomycotina</taxon>
        <taxon>Agaricomycetes</taxon>
        <taxon>Polyporales</taxon>
        <taxon>Fomitopsis</taxon>
    </lineage>
</organism>
<keyword evidence="4 5" id="KW-0413">Isomerase</keyword>
<evidence type="ECO:0000313" key="9">
    <source>
        <dbReference type="Proteomes" id="UP000015241"/>
    </source>
</evidence>
<evidence type="ECO:0000313" key="8">
    <source>
        <dbReference type="EMBL" id="EPS99369.1"/>
    </source>
</evidence>